<dbReference type="InterPro" id="IPR001173">
    <property type="entry name" value="Glyco_trans_2-like"/>
</dbReference>
<gene>
    <name evidence="2" type="ORF">UFOPK1446_00699</name>
</gene>
<dbReference type="CDD" id="cd00761">
    <property type="entry name" value="Glyco_tranf_GTA_type"/>
    <property type="match status" value="1"/>
</dbReference>
<dbReference type="InterPro" id="IPR050834">
    <property type="entry name" value="Glycosyltransf_2"/>
</dbReference>
<evidence type="ECO:0000313" key="2">
    <source>
        <dbReference type="EMBL" id="CAB4545826.1"/>
    </source>
</evidence>
<dbReference type="AlphaFoldDB" id="A0A6J6C3P6"/>
<name>A0A6J6C3P6_9ZZZZ</name>
<protein>
    <submittedName>
        <fullName evidence="2">Unannotated protein</fullName>
    </submittedName>
</protein>
<accession>A0A6J6C3P6</accession>
<dbReference type="Gene3D" id="3.90.550.10">
    <property type="entry name" value="Spore Coat Polysaccharide Biosynthesis Protein SpsA, Chain A"/>
    <property type="match status" value="1"/>
</dbReference>
<evidence type="ECO:0000259" key="1">
    <source>
        <dbReference type="Pfam" id="PF00535"/>
    </source>
</evidence>
<dbReference type="PANTHER" id="PTHR43685:SF11">
    <property type="entry name" value="GLYCOSYLTRANSFERASE TAGX-RELATED"/>
    <property type="match status" value="1"/>
</dbReference>
<proteinExistence type="predicted"/>
<sequence>MTAYNAASTIKVAVESVLGQSFEDFHLIVLDDGSTDDTASIVSAITDPRLTLTSAEHHGRSAALNAAIAASNARYIALNDADDQSLPDRLSLQVAYLQSHPEVDVVGGSMRAIEGSREWTLSYPTEHQDIRAELDAGKMPIANACVMFTRDWFERTGGFATELDRLEDFELYFRQRSQTKFAAVPQTILTYTFRTFSRQQWQEEENQRLTIAGSSGQASGLGYLRYRLAVWSQQRGLGLTRR</sequence>
<dbReference type="EMBL" id="CAEZSO010000129">
    <property type="protein sequence ID" value="CAB4545826.1"/>
    <property type="molecule type" value="Genomic_DNA"/>
</dbReference>
<feature type="domain" description="Glycosyltransferase 2-like" evidence="1">
    <location>
        <begin position="1"/>
        <end position="155"/>
    </location>
</feature>
<dbReference type="InterPro" id="IPR029044">
    <property type="entry name" value="Nucleotide-diphossugar_trans"/>
</dbReference>
<dbReference type="SUPFAM" id="SSF53448">
    <property type="entry name" value="Nucleotide-diphospho-sugar transferases"/>
    <property type="match status" value="1"/>
</dbReference>
<reference evidence="2" key="1">
    <citation type="submission" date="2020-05" db="EMBL/GenBank/DDBJ databases">
        <authorList>
            <person name="Chiriac C."/>
            <person name="Salcher M."/>
            <person name="Ghai R."/>
            <person name="Kavagutti S V."/>
        </authorList>
    </citation>
    <scope>NUCLEOTIDE SEQUENCE</scope>
</reference>
<dbReference type="PANTHER" id="PTHR43685">
    <property type="entry name" value="GLYCOSYLTRANSFERASE"/>
    <property type="match status" value="1"/>
</dbReference>
<organism evidence="2">
    <name type="scientific">freshwater metagenome</name>
    <dbReference type="NCBI Taxonomy" id="449393"/>
    <lineage>
        <taxon>unclassified sequences</taxon>
        <taxon>metagenomes</taxon>
        <taxon>ecological metagenomes</taxon>
    </lineage>
</organism>
<dbReference type="Pfam" id="PF00535">
    <property type="entry name" value="Glycos_transf_2"/>
    <property type="match status" value="1"/>
</dbReference>